<gene>
    <name evidence="3" type="ORF">BASA50_000060</name>
</gene>
<keyword evidence="1" id="KW-1133">Transmembrane helix</keyword>
<dbReference type="SMART" id="SM00315">
    <property type="entry name" value="RGS"/>
    <property type="match status" value="1"/>
</dbReference>
<keyword evidence="1" id="KW-0472">Membrane</keyword>
<dbReference type="Pfam" id="PF00615">
    <property type="entry name" value="RGS"/>
    <property type="match status" value="1"/>
</dbReference>
<dbReference type="PROSITE" id="PS50132">
    <property type="entry name" value="RGS"/>
    <property type="match status" value="1"/>
</dbReference>
<dbReference type="Proteomes" id="UP001648503">
    <property type="component" value="Unassembled WGS sequence"/>
</dbReference>
<feature type="transmembrane region" description="Helical" evidence="1">
    <location>
        <begin position="157"/>
        <end position="178"/>
    </location>
</feature>
<sequence length="485" mass="54318">MSVGNLTSNAELARHLTRTGNYGIFKLSLAIIQTLLILICTPLFIHERRHPMVKYRSWTINLLACAAATASLLMDACLSMDHWVSYHMLPVFSYIRIIGVVMASCVFVPTYVRHYYLLQLPILQTQLLDYETMMDLDKYKALSRSLVRIKFLSSEKFAFSFFSINFILCLIVTLYGLAATDFDLLALGHSTPGDSYSINISIAQVGVSLVFLLSYGPWAPKDNFQIMNQFYIITLLTMLNCFAAVIGLVSGSISINEISITISSFCGFLAIVIDLAIPLQFMVNGSRYRTRVAKLDGIKLNNNKVAVSSPSYRMRTSPTNQYHEGETMIELTSAGSSSLESTLDEGRTSQVGQYTISGILADKVLRTAFRKFLAREFAMESLLFIEAVRRYKERIQALPTKSTIEAMTDMIMTEYILPSSVNEVNLPKSTVTKLNIQIAASLTGVLDLEATVAIFDEAVLHIEQMLVLNHLRRFQVSSLFRDATH</sequence>
<proteinExistence type="predicted"/>
<dbReference type="EMBL" id="JAFCIX010000569">
    <property type="protein sequence ID" value="KAH6587013.1"/>
    <property type="molecule type" value="Genomic_DNA"/>
</dbReference>
<feature type="transmembrane region" description="Helical" evidence="1">
    <location>
        <begin position="198"/>
        <end position="218"/>
    </location>
</feature>
<dbReference type="PANTHER" id="PTHR10845:SF192">
    <property type="entry name" value="DOUBLE HIT, ISOFORM B"/>
    <property type="match status" value="1"/>
</dbReference>
<dbReference type="InterPro" id="IPR036305">
    <property type="entry name" value="RGS_sf"/>
</dbReference>
<keyword evidence="4" id="KW-1185">Reference proteome</keyword>
<feature type="transmembrane region" description="Helical" evidence="1">
    <location>
        <begin position="94"/>
        <end position="112"/>
    </location>
</feature>
<evidence type="ECO:0000313" key="4">
    <source>
        <dbReference type="Proteomes" id="UP001648503"/>
    </source>
</evidence>
<organism evidence="3 4">
    <name type="scientific">Batrachochytrium salamandrivorans</name>
    <dbReference type="NCBI Taxonomy" id="1357716"/>
    <lineage>
        <taxon>Eukaryota</taxon>
        <taxon>Fungi</taxon>
        <taxon>Fungi incertae sedis</taxon>
        <taxon>Chytridiomycota</taxon>
        <taxon>Chytridiomycota incertae sedis</taxon>
        <taxon>Chytridiomycetes</taxon>
        <taxon>Rhizophydiales</taxon>
        <taxon>Rhizophydiales incertae sedis</taxon>
        <taxon>Batrachochytrium</taxon>
    </lineage>
</organism>
<evidence type="ECO:0000256" key="1">
    <source>
        <dbReference type="SAM" id="Phobius"/>
    </source>
</evidence>
<dbReference type="Gene3D" id="1.10.167.10">
    <property type="entry name" value="Regulator of G-protein Signalling 4, domain 2"/>
    <property type="match status" value="1"/>
</dbReference>
<name>A0ABQ8EUY5_9FUNG</name>
<feature type="transmembrane region" description="Helical" evidence="1">
    <location>
        <begin position="57"/>
        <end position="74"/>
    </location>
</feature>
<accession>A0ABQ8EUY5</accession>
<dbReference type="InterPro" id="IPR044926">
    <property type="entry name" value="RGS_subdomain_2"/>
</dbReference>
<comment type="caution">
    <text evidence="3">The sequence shown here is derived from an EMBL/GenBank/DDBJ whole genome shotgun (WGS) entry which is preliminary data.</text>
</comment>
<dbReference type="SUPFAM" id="SSF48097">
    <property type="entry name" value="Regulator of G-protein signaling, RGS"/>
    <property type="match status" value="1"/>
</dbReference>
<dbReference type="PANTHER" id="PTHR10845">
    <property type="entry name" value="REGULATOR OF G PROTEIN SIGNALING"/>
    <property type="match status" value="1"/>
</dbReference>
<evidence type="ECO:0000313" key="3">
    <source>
        <dbReference type="EMBL" id="KAH6587013.1"/>
    </source>
</evidence>
<dbReference type="InterPro" id="IPR016137">
    <property type="entry name" value="RGS"/>
</dbReference>
<feature type="domain" description="RGS" evidence="2">
    <location>
        <begin position="355"/>
        <end position="484"/>
    </location>
</feature>
<evidence type="ECO:0000259" key="2">
    <source>
        <dbReference type="PROSITE" id="PS50132"/>
    </source>
</evidence>
<keyword evidence="1" id="KW-0812">Transmembrane</keyword>
<feature type="transmembrane region" description="Helical" evidence="1">
    <location>
        <begin position="24"/>
        <end position="45"/>
    </location>
</feature>
<dbReference type="CDD" id="cd07440">
    <property type="entry name" value="RGS"/>
    <property type="match status" value="1"/>
</dbReference>
<feature type="transmembrane region" description="Helical" evidence="1">
    <location>
        <begin position="259"/>
        <end position="281"/>
    </location>
</feature>
<reference evidence="3 4" key="1">
    <citation type="submission" date="2021-02" db="EMBL/GenBank/DDBJ databases">
        <title>Variation within the Batrachochytrium salamandrivorans European outbreak.</title>
        <authorList>
            <person name="Kelly M."/>
            <person name="Pasmans F."/>
            <person name="Shea T.P."/>
            <person name="Munoz J.F."/>
            <person name="Carranza S."/>
            <person name="Cuomo C.A."/>
            <person name="Martel A."/>
        </authorList>
    </citation>
    <scope>NUCLEOTIDE SEQUENCE [LARGE SCALE GENOMIC DNA]</scope>
    <source>
        <strain evidence="3 4">AMFP18/2</strain>
    </source>
</reference>
<protein>
    <recommendedName>
        <fullName evidence="2">RGS domain-containing protein</fullName>
    </recommendedName>
</protein>
<feature type="transmembrane region" description="Helical" evidence="1">
    <location>
        <begin position="230"/>
        <end position="253"/>
    </location>
</feature>